<dbReference type="PROSITE" id="PS51608">
    <property type="entry name" value="SAM_MT_UBIE"/>
    <property type="match status" value="1"/>
</dbReference>
<keyword evidence="2 6" id="KW-0489">Methyltransferase</keyword>
<comment type="function">
    <text evidence="5 6">Methyltransferase required for the conversion of demethylmenaquinol (DMKH2) to menaquinol (MKH2).</text>
</comment>
<accession>A0A133KJ34</accession>
<dbReference type="GO" id="GO:0032259">
    <property type="term" value="P:methylation"/>
    <property type="evidence" value="ECO:0007669"/>
    <property type="project" value="UniProtKB-KW"/>
</dbReference>
<dbReference type="PANTHER" id="PTHR43591:SF24">
    <property type="entry name" value="2-METHOXY-6-POLYPRENYL-1,4-BENZOQUINOL METHYLASE, MITOCHONDRIAL"/>
    <property type="match status" value="1"/>
</dbReference>
<comment type="catalytic activity">
    <reaction evidence="6">
        <text>a 2-demethylmenaquinol + S-adenosyl-L-methionine = a menaquinol + S-adenosyl-L-homocysteine + H(+)</text>
        <dbReference type="Rhea" id="RHEA:42640"/>
        <dbReference type="Rhea" id="RHEA-COMP:9539"/>
        <dbReference type="Rhea" id="RHEA-COMP:9563"/>
        <dbReference type="ChEBI" id="CHEBI:15378"/>
        <dbReference type="ChEBI" id="CHEBI:18151"/>
        <dbReference type="ChEBI" id="CHEBI:55437"/>
        <dbReference type="ChEBI" id="CHEBI:57856"/>
        <dbReference type="ChEBI" id="CHEBI:59789"/>
        <dbReference type="EC" id="2.1.1.163"/>
    </reaction>
</comment>
<dbReference type="AlphaFoldDB" id="A0A133KJ34"/>
<dbReference type="NCBIfam" id="NF001244">
    <property type="entry name" value="PRK00216.1-5"/>
    <property type="match status" value="1"/>
</dbReference>
<dbReference type="InterPro" id="IPR004033">
    <property type="entry name" value="UbiE/COQ5_MeTrFase"/>
</dbReference>
<dbReference type="CDD" id="cd02440">
    <property type="entry name" value="AdoMet_MTases"/>
    <property type="match status" value="1"/>
</dbReference>
<keyword evidence="1 6" id="KW-0474">Menaquinone biosynthesis</keyword>
<evidence type="ECO:0000313" key="7">
    <source>
        <dbReference type="EMBL" id="KWZ79478.1"/>
    </source>
</evidence>
<evidence type="ECO:0000313" key="8">
    <source>
        <dbReference type="Proteomes" id="UP000070376"/>
    </source>
</evidence>
<reference evidence="8" key="1">
    <citation type="submission" date="2016-01" db="EMBL/GenBank/DDBJ databases">
        <authorList>
            <person name="Mitreva M."/>
            <person name="Pepin K.H."/>
            <person name="Mihindukulasuriya K.A."/>
            <person name="Fulton R."/>
            <person name="Fronick C."/>
            <person name="O'Laughlin M."/>
            <person name="Miner T."/>
            <person name="Herter B."/>
            <person name="Rosa B.A."/>
            <person name="Cordes M."/>
            <person name="Tomlinson C."/>
            <person name="Wollam A."/>
            <person name="Palsikar V.B."/>
            <person name="Mardis E.R."/>
            <person name="Wilson R.K."/>
        </authorList>
    </citation>
    <scope>NUCLEOTIDE SEQUENCE [LARGE SCALE GENOMIC DNA]</scope>
    <source>
        <strain evidence="8">GED7749B</strain>
    </source>
</reference>
<sequence length="234" mass="26419">MMPKEERVHAVFEKISQNYDRMNSVISFSQHKRWRKDLMRKMAVREGSSVLDLCCGTADWTIALAQAVGESGSVTGLDFSESMLEVGKQKVDALGLKNVALRYGNAMELPFEDATFDYVTVGFGLRNVPDYKQVLQEMYRVLKPGGMAACLETSQPVIPGYRQLYYFYFRRIMPLLGQWFAKSYREYSWLQESALQFPGMEELAAAFSNAGFGRILYKPFAGGAAAAHIALKEK</sequence>
<dbReference type="EMBL" id="LRPN01000116">
    <property type="protein sequence ID" value="KWZ79478.1"/>
    <property type="molecule type" value="Genomic_DNA"/>
</dbReference>
<dbReference type="FunFam" id="3.40.50.150:FF:000086">
    <property type="entry name" value="Demethylmenaquinone methyltransferase"/>
    <property type="match status" value="1"/>
</dbReference>
<dbReference type="NCBIfam" id="TIGR01934">
    <property type="entry name" value="MenG_MenH_UbiE"/>
    <property type="match status" value="1"/>
</dbReference>
<comment type="similarity">
    <text evidence="6">Belongs to the class I-like SAM-binding methyltransferase superfamily. MenG/UbiE family.</text>
</comment>
<evidence type="ECO:0000256" key="2">
    <source>
        <dbReference type="ARBA" id="ARBA00022603"/>
    </source>
</evidence>
<evidence type="ECO:0000256" key="4">
    <source>
        <dbReference type="ARBA" id="ARBA00022691"/>
    </source>
</evidence>
<dbReference type="PROSITE" id="PS01183">
    <property type="entry name" value="UBIE_1"/>
    <property type="match status" value="1"/>
</dbReference>
<evidence type="ECO:0000256" key="5">
    <source>
        <dbReference type="ARBA" id="ARBA00059758"/>
    </source>
</evidence>
<keyword evidence="4 6" id="KW-0949">S-adenosyl-L-methionine</keyword>
<dbReference type="GO" id="GO:0009234">
    <property type="term" value="P:menaquinone biosynthetic process"/>
    <property type="evidence" value="ECO:0007669"/>
    <property type="project" value="UniProtKB-UniRule"/>
</dbReference>
<feature type="binding site" evidence="6">
    <location>
        <begin position="105"/>
        <end position="106"/>
    </location>
    <ligand>
        <name>S-adenosyl-L-methionine</name>
        <dbReference type="ChEBI" id="CHEBI:59789"/>
    </ligand>
</feature>
<dbReference type="GO" id="GO:0043770">
    <property type="term" value="F:demethylmenaquinone methyltransferase activity"/>
    <property type="evidence" value="ECO:0007669"/>
    <property type="project" value="UniProtKB-UniRule"/>
</dbReference>
<dbReference type="InterPro" id="IPR029063">
    <property type="entry name" value="SAM-dependent_MTases_sf"/>
</dbReference>
<keyword evidence="7" id="KW-0830">Ubiquinone</keyword>
<comment type="caution">
    <text evidence="7">The sequence shown here is derived from an EMBL/GenBank/DDBJ whole genome shotgun (WGS) entry which is preliminary data.</text>
</comment>
<feature type="binding site" evidence="6">
    <location>
        <position position="57"/>
    </location>
    <ligand>
        <name>S-adenosyl-L-methionine</name>
        <dbReference type="ChEBI" id="CHEBI:59789"/>
    </ligand>
</feature>
<comment type="pathway">
    <text evidence="6">Quinol/quinone metabolism; menaquinone biosynthesis; menaquinol from 1,4-dihydroxy-2-naphthoate: step 2/2.</text>
</comment>
<dbReference type="Pfam" id="PF01209">
    <property type="entry name" value="Ubie_methyltran"/>
    <property type="match status" value="1"/>
</dbReference>
<organism evidence="7 8">
    <name type="scientific">Heyndrickxia coagulans</name>
    <name type="common">Weizmannia coagulans</name>
    <dbReference type="NCBI Taxonomy" id="1398"/>
    <lineage>
        <taxon>Bacteria</taxon>
        <taxon>Bacillati</taxon>
        <taxon>Bacillota</taxon>
        <taxon>Bacilli</taxon>
        <taxon>Bacillales</taxon>
        <taxon>Bacillaceae</taxon>
        <taxon>Heyndrickxia</taxon>
    </lineage>
</organism>
<dbReference type="NCBIfam" id="NF001243">
    <property type="entry name" value="PRK00216.1-4"/>
    <property type="match status" value="1"/>
</dbReference>
<gene>
    <name evidence="6" type="primary">menG</name>
    <name evidence="7" type="ORF">HMPREF3213_02582</name>
</gene>
<keyword evidence="3 6" id="KW-0808">Transferase</keyword>
<dbReference type="SUPFAM" id="SSF53335">
    <property type="entry name" value="S-adenosyl-L-methionine-dependent methyltransferases"/>
    <property type="match status" value="1"/>
</dbReference>
<dbReference type="GeneID" id="93259665"/>
<protein>
    <recommendedName>
        <fullName evidence="6">Demethylmenaquinone methyltransferase</fullName>
        <ecNumber evidence="6">2.1.1.163</ecNumber>
    </recommendedName>
</protein>
<dbReference type="UniPathway" id="UPA00079">
    <property type="reaction ID" value="UER00169"/>
</dbReference>
<dbReference type="HAMAP" id="MF_01813">
    <property type="entry name" value="MenG_UbiE_methyltr"/>
    <property type="match status" value="1"/>
</dbReference>
<dbReference type="PATRIC" id="fig|1398.22.peg.2584"/>
<dbReference type="InterPro" id="IPR023576">
    <property type="entry name" value="UbiE/COQ5_MeTrFase_CS"/>
</dbReference>
<proteinExistence type="inferred from homology"/>
<dbReference type="PROSITE" id="PS01184">
    <property type="entry name" value="UBIE_2"/>
    <property type="match status" value="1"/>
</dbReference>
<name>A0A133KJ34_HEYCO</name>
<dbReference type="Proteomes" id="UP000070376">
    <property type="component" value="Unassembled WGS sequence"/>
</dbReference>
<evidence type="ECO:0000256" key="6">
    <source>
        <dbReference type="HAMAP-Rule" id="MF_01813"/>
    </source>
</evidence>
<dbReference type="PANTHER" id="PTHR43591">
    <property type="entry name" value="METHYLTRANSFERASE"/>
    <property type="match status" value="1"/>
</dbReference>
<dbReference type="EC" id="2.1.1.163" evidence="6"/>
<evidence type="ECO:0000256" key="3">
    <source>
        <dbReference type="ARBA" id="ARBA00022679"/>
    </source>
</evidence>
<evidence type="ECO:0000256" key="1">
    <source>
        <dbReference type="ARBA" id="ARBA00022428"/>
    </source>
</evidence>
<comment type="caution">
    <text evidence="6">Lacks conserved residue(s) required for the propagation of feature annotation.</text>
</comment>
<dbReference type="RefSeq" id="WP_017550468.1">
    <property type="nucleotide sequence ID" value="NZ_CP025437.1"/>
</dbReference>
<feature type="binding site" evidence="6">
    <location>
        <position position="78"/>
    </location>
    <ligand>
        <name>S-adenosyl-L-methionine</name>
        <dbReference type="ChEBI" id="CHEBI:59789"/>
    </ligand>
</feature>
<dbReference type="Gene3D" id="3.40.50.150">
    <property type="entry name" value="Vaccinia Virus protein VP39"/>
    <property type="match status" value="1"/>
</dbReference>